<feature type="domain" description="Glycosyltransferase subfamily 4-like N-terminal" evidence="4">
    <location>
        <begin position="13"/>
        <end position="171"/>
    </location>
</feature>
<dbReference type="PANTHER" id="PTHR12526:SF510">
    <property type="entry name" value="D-INOSITOL 3-PHOSPHATE GLYCOSYLTRANSFERASE"/>
    <property type="match status" value="1"/>
</dbReference>
<gene>
    <name evidence="5" type="ORF">JHL22_10555</name>
</gene>
<comment type="caution">
    <text evidence="5">The sequence shown here is derived from an EMBL/GenBank/DDBJ whole genome shotgun (WGS) entry which is preliminary data.</text>
</comment>
<dbReference type="Proteomes" id="UP000635316">
    <property type="component" value="Unassembled WGS sequence"/>
</dbReference>
<dbReference type="SUPFAM" id="SSF53756">
    <property type="entry name" value="UDP-Glycosyltransferase/glycogen phosphorylase"/>
    <property type="match status" value="1"/>
</dbReference>
<keyword evidence="1" id="KW-0328">Glycosyltransferase</keyword>
<dbReference type="EMBL" id="JAENGP010000011">
    <property type="protein sequence ID" value="MBK1781660.1"/>
    <property type="molecule type" value="Genomic_DNA"/>
</dbReference>
<dbReference type="Gene3D" id="3.40.50.2000">
    <property type="entry name" value="Glycogen Phosphorylase B"/>
    <property type="match status" value="2"/>
</dbReference>
<evidence type="ECO:0000256" key="1">
    <source>
        <dbReference type="ARBA" id="ARBA00022676"/>
    </source>
</evidence>
<dbReference type="Pfam" id="PF13439">
    <property type="entry name" value="Glyco_transf_4"/>
    <property type="match status" value="1"/>
</dbReference>
<dbReference type="InterPro" id="IPR028098">
    <property type="entry name" value="Glyco_trans_4-like_N"/>
</dbReference>
<sequence>MKIMLLVSSMNAGGAERVAATLANAWVKQGHNVVLVPCFSTGSGHSFYSLHSEVQVKWLAEDLPRQQWLGRISKPLVLRKRIRTEQPDVIVSFLTNVNVTTLMATKGIDIPVIVCERTHPVISKNIGGFLKLLRKKLYPRADAVMLQTEEAARAFARVLPGLKHVAVIPNPLPEGIEQLITCNGLCTVSGRKTLAAMGRFVSAKQFDLLIDVFATVSHDYPDWDLCIWGDGPERAALADKVKKLGCSQRITLPGKTTEPWEKLSHAHAFVMTSRVEGFPNVLLEAMALGLPSISFDCPSGPAELTQQGTTGLLVQLNNKLELEKAIRRFLCDDDFRCSMGARGKQSVWSRYQLETVLQQWDELFGQVGVPVSGKME</sequence>
<protein>
    <submittedName>
        <fullName evidence="5">Glycosyltransferase family 4 protein</fullName>
    </submittedName>
</protein>
<feature type="domain" description="Glycosyl transferase family 1" evidence="3">
    <location>
        <begin position="190"/>
        <end position="345"/>
    </location>
</feature>
<dbReference type="PANTHER" id="PTHR12526">
    <property type="entry name" value="GLYCOSYLTRANSFERASE"/>
    <property type="match status" value="1"/>
</dbReference>
<dbReference type="CDD" id="cd03820">
    <property type="entry name" value="GT4_AmsD-like"/>
    <property type="match status" value="1"/>
</dbReference>
<keyword evidence="6" id="KW-1185">Reference proteome</keyword>
<dbReference type="Pfam" id="PF00534">
    <property type="entry name" value="Glycos_transf_1"/>
    <property type="match status" value="1"/>
</dbReference>
<accession>A0ABS1EG89</accession>
<evidence type="ECO:0000256" key="2">
    <source>
        <dbReference type="ARBA" id="ARBA00022679"/>
    </source>
</evidence>
<name>A0ABS1EG89_9BURK</name>
<dbReference type="InterPro" id="IPR001296">
    <property type="entry name" value="Glyco_trans_1"/>
</dbReference>
<organism evidence="5 6">
    <name type="scientific">Advenella mandrilli</name>
    <dbReference type="NCBI Taxonomy" id="2800330"/>
    <lineage>
        <taxon>Bacteria</taxon>
        <taxon>Pseudomonadati</taxon>
        <taxon>Pseudomonadota</taxon>
        <taxon>Betaproteobacteria</taxon>
        <taxon>Burkholderiales</taxon>
        <taxon>Alcaligenaceae</taxon>
    </lineage>
</organism>
<dbReference type="RefSeq" id="WP_200237026.1">
    <property type="nucleotide sequence ID" value="NZ_JAENGP010000011.1"/>
</dbReference>
<evidence type="ECO:0000259" key="4">
    <source>
        <dbReference type="Pfam" id="PF13439"/>
    </source>
</evidence>
<reference evidence="5 6" key="1">
    <citation type="submission" date="2020-12" db="EMBL/GenBank/DDBJ databases">
        <authorList>
            <person name="Lu T."/>
            <person name="Wang Q."/>
            <person name="Han X."/>
        </authorList>
    </citation>
    <scope>NUCLEOTIDE SEQUENCE [LARGE SCALE GENOMIC DNA]</scope>
    <source>
        <strain evidence="5 6">WQ 585</strain>
    </source>
</reference>
<proteinExistence type="predicted"/>
<evidence type="ECO:0000259" key="3">
    <source>
        <dbReference type="Pfam" id="PF00534"/>
    </source>
</evidence>
<keyword evidence="2" id="KW-0808">Transferase</keyword>
<evidence type="ECO:0000313" key="5">
    <source>
        <dbReference type="EMBL" id="MBK1781660.1"/>
    </source>
</evidence>
<evidence type="ECO:0000313" key="6">
    <source>
        <dbReference type="Proteomes" id="UP000635316"/>
    </source>
</evidence>